<reference evidence="2 3" key="1">
    <citation type="journal article" date="2017" name="Genome Announc.">
        <title>Complete Genome Sequences of Two Acetylene-Fermenting Pelobacter acetylenicus Strains.</title>
        <authorList>
            <person name="Sutton J.M."/>
            <person name="Baesman S.M."/>
            <person name="Fierst J.L."/>
            <person name="Poret-Peterson A.T."/>
            <person name="Oremland R.S."/>
            <person name="Dunlap D.S."/>
            <person name="Akob D.M."/>
        </authorList>
    </citation>
    <scope>NUCLEOTIDE SEQUENCE [LARGE SCALE GENOMIC DNA]</scope>
    <source>
        <strain evidence="2 3">DSM 3247</strain>
    </source>
</reference>
<organism evidence="2 3">
    <name type="scientific">Syntrophotalea acetylenica</name>
    <name type="common">Pelobacter acetylenicus</name>
    <dbReference type="NCBI Taxonomy" id="29542"/>
    <lineage>
        <taxon>Bacteria</taxon>
        <taxon>Pseudomonadati</taxon>
        <taxon>Thermodesulfobacteriota</taxon>
        <taxon>Desulfuromonadia</taxon>
        <taxon>Desulfuromonadales</taxon>
        <taxon>Syntrophotaleaceae</taxon>
        <taxon>Syntrophotalea</taxon>
    </lineage>
</organism>
<dbReference type="STRING" id="29542.A6070_09420"/>
<dbReference type="Proteomes" id="UP000182264">
    <property type="component" value="Chromosome"/>
</dbReference>
<accession>A0A1L3GD11</accession>
<protein>
    <submittedName>
        <fullName evidence="2">Uncharacterized protein</fullName>
    </submittedName>
</protein>
<gene>
    <name evidence="2" type="ORF">A7E75_00810</name>
</gene>
<evidence type="ECO:0000313" key="2">
    <source>
        <dbReference type="EMBL" id="APG23725.1"/>
    </source>
</evidence>
<dbReference type="KEGG" id="pace:A6070_09420"/>
<evidence type="ECO:0000256" key="1">
    <source>
        <dbReference type="SAM" id="MobiDB-lite"/>
    </source>
</evidence>
<evidence type="ECO:0000313" key="3">
    <source>
        <dbReference type="Proteomes" id="UP000182264"/>
    </source>
</evidence>
<keyword evidence="3" id="KW-1185">Reference proteome</keyword>
<feature type="region of interest" description="Disordered" evidence="1">
    <location>
        <begin position="76"/>
        <end position="103"/>
    </location>
</feature>
<dbReference type="AlphaFoldDB" id="A0A1L3GD11"/>
<name>A0A1L3GD11_SYNAC</name>
<sequence length="103" mass="11460">MRALQREAPAPNEPSERPCLFEEDEADFLVGLFDRRLLALKWVVSDSKEAGAARLQEAVQAAKRSGGAMTRINWLPLPSSGSLRPRTSRRHRPLPLDKPTAEA</sequence>
<dbReference type="EMBL" id="CP015518">
    <property type="protein sequence ID" value="APG23725.1"/>
    <property type="molecule type" value="Genomic_DNA"/>
</dbReference>
<proteinExistence type="predicted"/>